<dbReference type="EMBL" id="CP020745">
    <property type="protein sequence ID" value="ARJ25704.1"/>
    <property type="molecule type" value="Genomic_DNA"/>
</dbReference>
<sequence>MEEKGWCIDSFLFKYKQEEFIVLVKLYTKDEAKPKYALLKLEFLRRGDVNDKLLVPANSQDFLVDGKTLREYFNIERGEKLGDKIQQLKHLFSTCIPKKVNEKKTKDQEAAMVHSLSRSDSEDPNKIYCNSVRRNGKKADGISLKERSPFNDNKTRILRPELYEELKRDIHLSFVYYSDPNRLKTTGEILYNWTKNNGI</sequence>
<name>A0A1W6AIP4_BACMY</name>
<gene>
    <name evidence="1" type="ORF">B7492_32125</name>
</gene>
<protein>
    <submittedName>
        <fullName evidence="1">Uncharacterized protein</fullName>
    </submittedName>
</protein>
<dbReference type="Proteomes" id="UP000192932">
    <property type="component" value="Plasmid unnamed2"/>
</dbReference>
<proteinExistence type="predicted"/>
<evidence type="ECO:0000313" key="2">
    <source>
        <dbReference type="Proteomes" id="UP000192932"/>
    </source>
</evidence>
<evidence type="ECO:0000313" key="1">
    <source>
        <dbReference type="EMBL" id="ARJ25704.1"/>
    </source>
</evidence>
<organism evidence="1 2">
    <name type="scientific">Bacillus mycoides</name>
    <dbReference type="NCBI Taxonomy" id="1405"/>
    <lineage>
        <taxon>Bacteria</taxon>
        <taxon>Bacillati</taxon>
        <taxon>Bacillota</taxon>
        <taxon>Bacilli</taxon>
        <taxon>Bacillales</taxon>
        <taxon>Bacillaceae</taxon>
        <taxon>Bacillus</taxon>
        <taxon>Bacillus cereus group</taxon>
    </lineage>
</organism>
<dbReference type="InterPro" id="IPR046100">
    <property type="entry name" value="DUF6037"/>
</dbReference>
<dbReference type="AlphaFoldDB" id="A0A1W6AIP4"/>
<accession>A0A1W6AIP4</accession>
<reference evidence="1 2" key="1">
    <citation type="submission" date="2017-04" db="EMBL/GenBank/DDBJ databases">
        <title>The Characteristic of a Fine Plant Growth-Promoting Rhizobacteria Bacillus mycoides Gnyt1 and its Whole Genome Sequencing Analysis.</title>
        <authorList>
            <person name="Li J.H."/>
            <person name="Yao T."/>
        </authorList>
    </citation>
    <scope>NUCLEOTIDE SEQUENCE [LARGE SCALE GENOMIC DNA]</scope>
    <source>
        <strain evidence="1 2">Gnyt1</strain>
        <plasmid evidence="2">Plasmid unnamed2</plasmid>
    </source>
</reference>
<geneLocation type="plasmid" evidence="1 2">
    <name>unnamed2</name>
</geneLocation>
<keyword evidence="1" id="KW-0614">Plasmid</keyword>
<dbReference type="Pfam" id="PF19503">
    <property type="entry name" value="DUF6037"/>
    <property type="match status" value="1"/>
</dbReference>